<evidence type="ECO:0000256" key="1">
    <source>
        <dbReference type="SAM" id="MobiDB-lite"/>
    </source>
</evidence>
<dbReference type="EMBL" id="LAVV01009774">
    <property type="protein sequence ID" value="KNZ50007.1"/>
    <property type="molecule type" value="Genomic_DNA"/>
</dbReference>
<dbReference type="AlphaFoldDB" id="A0A0L6UP35"/>
<evidence type="ECO:0000313" key="3">
    <source>
        <dbReference type="Proteomes" id="UP000037035"/>
    </source>
</evidence>
<comment type="caution">
    <text evidence="2">The sequence shown here is derived from an EMBL/GenBank/DDBJ whole genome shotgun (WGS) entry which is preliminary data.</text>
</comment>
<proteinExistence type="predicted"/>
<dbReference type="VEuPathDB" id="FungiDB:VP01_4645g2"/>
<sequence>MSVSFKIERTPAQGKKVTGRTNRQISNHLNSDSSDNDETQKSSKKESIQFISHFDEARESRALEGGSKQEKIMTIPALPDRDFRAVHLARKQKRAKKELYRPEPINSMGGPSTQSTQKNHVIDDTEGLDKMNSKPIEGGLKPPTITPKTQTPEKIELQDEKKIDATDVPETTVTTTQDKPLTVEERAAKALLAQANLDSAQEIRMKKKTKGVSIRGTRRRSSGRMFRGGRTARHSRITSGYLWANSAWRC</sequence>
<organism evidence="2 3">
    <name type="scientific">Puccinia sorghi</name>
    <dbReference type="NCBI Taxonomy" id="27349"/>
    <lineage>
        <taxon>Eukaryota</taxon>
        <taxon>Fungi</taxon>
        <taxon>Dikarya</taxon>
        <taxon>Basidiomycota</taxon>
        <taxon>Pucciniomycotina</taxon>
        <taxon>Pucciniomycetes</taxon>
        <taxon>Pucciniales</taxon>
        <taxon>Pucciniaceae</taxon>
        <taxon>Puccinia</taxon>
    </lineage>
</organism>
<name>A0A0L6UP35_9BASI</name>
<feature type="region of interest" description="Disordered" evidence="1">
    <location>
        <begin position="207"/>
        <end position="231"/>
    </location>
</feature>
<feature type="compositionally biased region" description="Basic residues" evidence="1">
    <location>
        <begin position="207"/>
        <end position="222"/>
    </location>
</feature>
<dbReference type="STRING" id="27349.A0A0L6UP35"/>
<keyword evidence="3" id="KW-1185">Reference proteome</keyword>
<feature type="region of interest" description="Disordered" evidence="1">
    <location>
        <begin position="1"/>
        <end position="48"/>
    </location>
</feature>
<evidence type="ECO:0000313" key="2">
    <source>
        <dbReference type="EMBL" id="KNZ50007.1"/>
    </source>
</evidence>
<feature type="compositionally biased region" description="Basic and acidic residues" evidence="1">
    <location>
        <begin position="38"/>
        <end position="48"/>
    </location>
</feature>
<reference evidence="2 3" key="1">
    <citation type="submission" date="2015-08" db="EMBL/GenBank/DDBJ databases">
        <title>Next Generation Sequencing and Analysis of the Genome of Puccinia sorghi L Schw, the Causal Agent of Maize Common Rust.</title>
        <authorList>
            <person name="Rochi L."/>
            <person name="Burguener G."/>
            <person name="Darino M."/>
            <person name="Turjanski A."/>
            <person name="Kreff E."/>
            <person name="Dieguez M.J."/>
            <person name="Sacco F."/>
        </authorList>
    </citation>
    <scope>NUCLEOTIDE SEQUENCE [LARGE SCALE GENOMIC DNA]</scope>
    <source>
        <strain evidence="2 3">RO10H11247</strain>
    </source>
</reference>
<gene>
    <name evidence="2" type="ORF">VP01_4645g2</name>
</gene>
<dbReference type="Proteomes" id="UP000037035">
    <property type="component" value="Unassembled WGS sequence"/>
</dbReference>
<protein>
    <submittedName>
        <fullName evidence="2">Uncharacterized protein</fullName>
    </submittedName>
</protein>
<dbReference type="OrthoDB" id="5577072at2759"/>
<accession>A0A0L6UP35</accession>
<feature type="region of interest" description="Disordered" evidence="1">
    <location>
        <begin position="126"/>
        <end position="149"/>
    </location>
</feature>